<dbReference type="RefSeq" id="WP_165061545.1">
    <property type="nucleotide sequence ID" value="NZ_JAADJS010000005.1"/>
</dbReference>
<sequence length="164" mass="17233">MDEKRLHELSAEIGTELKSQGLWITCAESCTGGLIAKAITDIAGSSAWFDRGFVTYSNAAKHELLGVSESTLEQYGAVSEQVVHEMAQGVLHAAGADVALSVSGIAGPDGGSAEKPVGTVWFGFAGKDGRVVTTKQQFSGDREAVRLQAAVFSLQTALSEFLQN</sequence>
<dbReference type="NCBIfam" id="NF002975">
    <property type="entry name" value="PRK03661.1"/>
    <property type="match status" value="1"/>
</dbReference>
<dbReference type="Pfam" id="PF02464">
    <property type="entry name" value="CinA"/>
    <property type="match status" value="1"/>
</dbReference>
<gene>
    <name evidence="2" type="primary">pncC</name>
    <name evidence="2" type="ORF">GW579_20885</name>
</gene>
<organism evidence="2 3">
    <name type="scientific">Rahnella contaminans</name>
    <dbReference type="NCBI Taxonomy" id="2703882"/>
    <lineage>
        <taxon>Bacteria</taxon>
        <taxon>Pseudomonadati</taxon>
        <taxon>Pseudomonadota</taxon>
        <taxon>Gammaproteobacteria</taxon>
        <taxon>Enterobacterales</taxon>
        <taxon>Yersiniaceae</taxon>
        <taxon>Rahnella</taxon>
    </lineage>
</organism>
<dbReference type="InterPro" id="IPR036653">
    <property type="entry name" value="CinA-like_C"/>
</dbReference>
<dbReference type="Proteomes" id="UP000476696">
    <property type="component" value="Unassembled WGS sequence"/>
</dbReference>
<feature type="domain" description="CinA C-terminal" evidence="1">
    <location>
        <begin position="8"/>
        <end position="157"/>
    </location>
</feature>
<reference evidence="2 3" key="2">
    <citation type="submission" date="2020-03" db="EMBL/GenBank/DDBJ databases">
        <title>Rahnella aceri sp. nov., isoated from traditional Jeju Makgeolli.</title>
        <authorList>
            <person name="Kim I.S."/>
            <person name="Jeon D."/>
        </authorList>
    </citation>
    <scope>NUCLEOTIDE SEQUENCE [LARGE SCALE GENOMIC DNA]</scope>
    <source>
        <strain evidence="2 3">Lac-M11</strain>
    </source>
</reference>
<dbReference type="Gene3D" id="3.90.950.20">
    <property type="entry name" value="CinA-like"/>
    <property type="match status" value="1"/>
</dbReference>
<dbReference type="InterPro" id="IPR008136">
    <property type="entry name" value="CinA_C"/>
</dbReference>
<dbReference type="NCBIfam" id="TIGR00199">
    <property type="entry name" value="PncC_domain"/>
    <property type="match status" value="1"/>
</dbReference>
<protein>
    <submittedName>
        <fullName evidence="2">Nicotinamide-nucleotide amidase</fullName>
        <ecNumber evidence="2">3.5.1.42</ecNumber>
    </submittedName>
</protein>
<dbReference type="AlphaFoldDB" id="A0A6M2BA02"/>
<dbReference type="EMBL" id="JAADJS010000005">
    <property type="protein sequence ID" value="NGX89542.1"/>
    <property type="molecule type" value="Genomic_DNA"/>
</dbReference>
<keyword evidence="3" id="KW-1185">Reference proteome</keyword>
<comment type="caution">
    <text evidence="2">The sequence shown here is derived from an EMBL/GenBank/DDBJ whole genome shotgun (WGS) entry which is preliminary data.</text>
</comment>
<dbReference type="EC" id="3.5.1.42" evidence="2"/>
<reference evidence="2 3" key="1">
    <citation type="submission" date="2020-01" db="EMBL/GenBank/DDBJ databases">
        <authorList>
            <person name="Lee S.D."/>
        </authorList>
    </citation>
    <scope>NUCLEOTIDE SEQUENCE [LARGE SCALE GENOMIC DNA]</scope>
    <source>
        <strain evidence="2 3">Lac-M11</strain>
    </source>
</reference>
<evidence type="ECO:0000313" key="3">
    <source>
        <dbReference type="Proteomes" id="UP000476696"/>
    </source>
</evidence>
<keyword evidence="2" id="KW-0378">Hydrolase</keyword>
<dbReference type="GO" id="GO:0019159">
    <property type="term" value="F:nicotinamide-nucleotide amidase activity"/>
    <property type="evidence" value="ECO:0007669"/>
    <property type="project" value="UniProtKB-EC"/>
</dbReference>
<dbReference type="SUPFAM" id="SSF142433">
    <property type="entry name" value="CinA-like"/>
    <property type="match status" value="1"/>
</dbReference>
<evidence type="ECO:0000313" key="2">
    <source>
        <dbReference type="EMBL" id="NGX89542.1"/>
    </source>
</evidence>
<proteinExistence type="predicted"/>
<name>A0A6M2BA02_9GAMM</name>
<evidence type="ECO:0000259" key="1">
    <source>
        <dbReference type="Pfam" id="PF02464"/>
    </source>
</evidence>
<accession>A0A6M2BA02</accession>